<evidence type="ECO:0000256" key="3">
    <source>
        <dbReference type="ARBA" id="ARBA00011245"/>
    </source>
</evidence>
<dbReference type="eggNOG" id="COG3537">
    <property type="taxonomic scope" value="Bacteria"/>
</dbReference>
<dbReference type="GO" id="GO:0009341">
    <property type="term" value="C:beta-galactosidase complex"/>
    <property type="evidence" value="ECO:0007669"/>
    <property type="project" value="InterPro"/>
</dbReference>
<dbReference type="OrthoDB" id="9770871at2"/>
<dbReference type="SUPFAM" id="SSF53254">
    <property type="entry name" value="Phosphoglycerate mutase-like"/>
    <property type="match status" value="1"/>
</dbReference>
<dbReference type="GO" id="GO:0030246">
    <property type="term" value="F:carbohydrate binding"/>
    <property type="evidence" value="ECO:0007669"/>
    <property type="project" value="InterPro"/>
</dbReference>
<dbReference type="InterPro" id="IPR036156">
    <property type="entry name" value="Beta-gal/glucu_dom_sf"/>
</dbReference>
<evidence type="ECO:0000256" key="6">
    <source>
        <dbReference type="ARBA" id="ARBA00022837"/>
    </source>
</evidence>
<evidence type="ECO:0000256" key="2">
    <source>
        <dbReference type="ARBA" id="ARBA00001913"/>
    </source>
</evidence>
<dbReference type="InterPro" id="IPR011013">
    <property type="entry name" value="Gal_mutarotase_sf_dom"/>
</dbReference>
<feature type="signal peptide" evidence="8">
    <location>
        <begin position="1"/>
        <end position="20"/>
    </location>
</feature>
<sequence>MKKIGLFVSLFLFSFCSLWSQTAREEINRNIDKAGGSYYAYTTEFIPQTQAPKGYSPFYISHYSRHGSRYLTKDVHYTRIVNVFAKAHEQSALTTIGEDTYKRLKEVMKEANLRAGDLSLVGKQQHRDIAKRMFTSFPEVFKQKDPMFNIDDKYLRMVDNGWDGIVNSYRNPTRDYWEIKAVYAPVFVAVEKLSFIVGQDSIPIPVRNDFDYTDLSDVRVQWQIYEDELLLDKGFSSLHGAPHATSTMHLPLTKIKTVKPGKTYYSWFIFLRKDGSEITRCAVELCAPEQQEAIETYSVKPIVDNSKLLTITVGHTKYVFDPNLGQLIAAQLDDSKIIEGISPTIWHDLDPNERYAFGAAELKKAVNLNQYQQKVTAWNVENKADDKVIHAQVEYMIDQNNRFTVQYKYTIKGNGLLNIHYELRPQVQINRLPLVGMDIKMTGINDLKWLGLGPYDAYPNKQAAPIFGTWKWDGTAGVKRTRWIESSEGPARIQIFNNGYIELKEATSNKISVLTDVYARPEKQRPADNSFPELRTDHSYVGEFDIVLKSNE</sequence>
<dbReference type="InterPro" id="IPR004199">
    <property type="entry name" value="B-gal_small/dom_5"/>
</dbReference>
<keyword evidence="6" id="KW-0106">Calcium</keyword>
<evidence type="ECO:0000256" key="1">
    <source>
        <dbReference type="ARBA" id="ARBA00001412"/>
    </source>
</evidence>
<dbReference type="STRING" id="762903.Pedsa_3404"/>
<comment type="cofactor">
    <cofactor evidence="2">
        <name>Ca(2+)</name>
        <dbReference type="ChEBI" id="CHEBI:29108"/>
    </cofactor>
</comment>
<dbReference type="PANTHER" id="PTHR46323">
    <property type="entry name" value="BETA-GALACTOSIDASE"/>
    <property type="match status" value="1"/>
</dbReference>
<reference evidence="10 11" key="1">
    <citation type="journal article" date="2011" name="Stand. Genomic Sci.">
        <title>Complete genome sequence of the gliding, heparinolytic Pedobacter saltans type strain (113).</title>
        <authorList>
            <person name="Liolios K."/>
            <person name="Sikorski J."/>
            <person name="Lu M."/>
            <person name="Nolan M."/>
            <person name="Lapidus A."/>
            <person name="Lucas S."/>
            <person name="Hammon N."/>
            <person name="Deshpande S."/>
            <person name="Cheng J.F."/>
            <person name="Tapia R."/>
            <person name="Han C."/>
            <person name="Goodwin L."/>
            <person name="Pitluck S."/>
            <person name="Huntemann M."/>
            <person name="Ivanova N."/>
            <person name="Pagani I."/>
            <person name="Mavromatis K."/>
            <person name="Ovchinikova G."/>
            <person name="Pati A."/>
            <person name="Chen A."/>
            <person name="Palaniappan K."/>
            <person name="Land M."/>
            <person name="Hauser L."/>
            <person name="Brambilla E.M."/>
            <person name="Kotsyurbenko O."/>
            <person name="Rohde M."/>
            <person name="Tindall B.J."/>
            <person name="Abt B."/>
            <person name="Goker M."/>
            <person name="Detter J.C."/>
            <person name="Woyke T."/>
            <person name="Bristow J."/>
            <person name="Eisen J.A."/>
            <person name="Markowitz V."/>
            <person name="Hugenholtz P."/>
            <person name="Klenk H.P."/>
            <person name="Kyrpides N.C."/>
        </authorList>
    </citation>
    <scope>NUCLEOTIDE SEQUENCE [LARGE SCALE GENOMIC DNA]</scope>
    <source>
        <strain evidence="11">ATCC 51119 / DSM 12145 / JCM 21818 / LMG 10337 / NBRC 100064 / NCIMB 13643</strain>
    </source>
</reference>
<dbReference type="InterPro" id="IPR050347">
    <property type="entry name" value="Bact_Beta-galactosidase"/>
</dbReference>
<comment type="catalytic activity">
    <reaction evidence="1">
        <text>Hydrolysis of terminal non-reducing beta-D-galactose residues in beta-D-galactosides.</text>
        <dbReference type="EC" id="3.2.1.23"/>
    </reaction>
</comment>
<accession>F0SDF5</accession>
<gene>
    <name evidence="10" type="ordered locus">Pedsa_3404</name>
</gene>
<dbReference type="SMART" id="SM01038">
    <property type="entry name" value="Bgal_small_N"/>
    <property type="match status" value="1"/>
</dbReference>
<feature type="domain" description="Beta galactosidase small chain/" evidence="9">
    <location>
        <begin position="310"/>
        <end position="549"/>
    </location>
</feature>
<dbReference type="Proteomes" id="UP000000310">
    <property type="component" value="Chromosome"/>
</dbReference>
<feature type="chain" id="PRO_5003258397" description="beta-galactosidase" evidence="8">
    <location>
        <begin position="21"/>
        <end position="552"/>
    </location>
</feature>
<evidence type="ECO:0000256" key="8">
    <source>
        <dbReference type="SAM" id="SignalP"/>
    </source>
</evidence>
<proteinExistence type="predicted"/>
<comment type="subunit">
    <text evidence="3">Monomer.</text>
</comment>
<dbReference type="EC" id="3.2.1.23" evidence="4"/>
<keyword evidence="8" id="KW-0732">Signal</keyword>
<dbReference type="Pfam" id="PF02929">
    <property type="entry name" value="Bgal_small_N"/>
    <property type="match status" value="1"/>
</dbReference>
<dbReference type="AlphaFoldDB" id="F0SDF5"/>
<dbReference type="GO" id="GO:0004565">
    <property type="term" value="F:beta-galactosidase activity"/>
    <property type="evidence" value="ECO:0007669"/>
    <property type="project" value="UniProtKB-EC"/>
</dbReference>
<dbReference type="InterPro" id="IPR013783">
    <property type="entry name" value="Ig-like_fold"/>
</dbReference>
<dbReference type="KEGG" id="psn:Pedsa_3404"/>
<dbReference type="Gene3D" id="3.40.50.1240">
    <property type="entry name" value="Phosphoglycerate mutase-like"/>
    <property type="match status" value="1"/>
</dbReference>
<evidence type="ECO:0000259" key="9">
    <source>
        <dbReference type="SMART" id="SM01038"/>
    </source>
</evidence>
<organism evidence="10 11">
    <name type="scientific">Pseudopedobacter saltans (strain ATCC 51119 / DSM 12145 / JCM 21818 / CCUG 39354 / LMG 10337 / NBRC 100064 / NCIMB 13643)</name>
    <name type="common">Pedobacter saltans</name>
    <dbReference type="NCBI Taxonomy" id="762903"/>
    <lineage>
        <taxon>Bacteria</taxon>
        <taxon>Pseudomonadati</taxon>
        <taxon>Bacteroidota</taxon>
        <taxon>Sphingobacteriia</taxon>
        <taxon>Sphingobacteriales</taxon>
        <taxon>Sphingobacteriaceae</taxon>
        <taxon>Pseudopedobacter</taxon>
    </lineage>
</organism>
<dbReference type="SUPFAM" id="SSF49303">
    <property type="entry name" value="beta-Galactosidase/glucuronidase domain"/>
    <property type="match status" value="1"/>
</dbReference>
<dbReference type="RefSeq" id="WP_013634421.1">
    <property type="nucleotide sequence ID" value="NC_015177.1"/>
</dbReference>
<dbReference type="InterPro" id="IPR029033">
    <property type="entry name" value="His_PPase_superfam"/>
</dbReference>
<dbReference type="Gene3D" id="2.60.40.10">
    <property type="entry name" value="Immunoglobulins"/>
    <property type="match status" value="1"/>
</dbReference>
<evidence type="ECO:0000256" key="7">
    <source>
        <dbReference type="ARBA" id="ARBA00023295"/>
    </source>
</evidence>
<dbReference type="Gene3D" id="2.70.98.10">
    <property type="match status" value="1"/>
</dbReference>
<dbReference type="HOGENOM" id="CLU_493366_0_0_10"/>
<dbReference type="SUPFAM" id="SSF74650">
    <property type="entry name" value="Galactose mutarotase-like"/>
    <property type="match status" value="1"/>
</dbReference>
<keyword evidence="5 10" id="KW-0378">Hydrolase</keyword>
<keyword evidence="11" id="KW-1185">Reference proteome</keyword>
<protein>
    <recommendedName>
        <fullName evidence="4">beta-galactosidase</fullName>
        <ecNumber evidence="4">3.2.1.23</ecNumber>
    </recommendedName>
</protein>
<keyword evidence="7" id="KW-0326">Glycosidase</keyword>
<evidence type="ECO:0000313" key="10">
    <source>
        <dbReference type="EMBL" id="ADY53938.1"/>
    </source>
</evidence>
<dbReference type="PANTHER" id="PTHR46323:SF2">
    <property type="entry name" value="BETA-GALACTOSIDASE"/>
    <property type="match status" value="1"/>
</dbReference>
<evidence type="ECO:0000256" key="5">
    <source>
        <dbReference type="ARBA" id="ARBA00022801"/>
    </source>
</evidence>
<evidence type="ECO:0000256" key="4">
    <source>
        <dbReference type="ARBA" id="ARBA00012756"/>
    </source>
</evidence>
<dbReference type="eggNOG" id="COG3250">
    <property type="taxonomic scope" value="Bacteria"/>
</dbReference>
<dbReference type="GO" id="GO:0005990">
    <property type="term" value="P:lactose catabolic process"/>
    <property type="evidence" value="ECO:0007669"/>
    <property type="project" value="TreeGrafter"/>
</dbReference>
<reference evidence="11" key="2">
    <citation type="submission" date="2011-02" db="EMBL/GenBank/DDBJ databases">
        <title>The complete genome of Pedobacter saltans DSM 12145.</title>
        <authorList>
            <consortium name="US DOE Joint Genome Institute (JGI-PGF)"/>
            <person name="Lucas S."/>
            <person name="Copeland A."/>
            <person name="Lapidus A."/>
            <person name="Bruce D."/>
            <person name="Goodwin L."/>
            <person name="Pitluck S."/>
            <person name="Kyrpides N."/>
            <person name="Mavromatis K."/>
            <person name="Pagani I."/>
            <person name="Ivanova N."/>
            <person name="Ovchinnikova G."/>
            <person name="Lu M."/>
            <person name="Detter J.C."/>
            <person name="Han C."/>
            <person name="Land M."/>
            <person name="Hauser L."/>
            <person name="Markowitz V."/>
            <person name="Cheng J.-F."/>
            <person name="Hugenholtz P."/>
            <person name="Woyke T."/>
            <person name="Wu D."/>
            <person name="Tindall B."/>
            <person name="Pomrenke H.G."/>
            <person name="Brambilla E."/>
            <person name="Klenk H.-P."/>
            <person name="Eisen J.A."/>
        </authorList>
    </citation>
    <scope>NUCLEOTIDE SEQUENCE [LARGE SCALE GENOMIC DNA]</scope>
    <source>
        <strain evidence="11">ATCC 51119 / DSM 12145 / JCM 21818 / LMG 10337 / NBRC 100064 / NCIMB 13643</strain>
    </source>
</reference>
<evidence type="ECO:0000313" key="11">
    <source>
        <dbReference type="Proteomes" id="UP000000310"/>
    </source>
</evidence>
<dbReference type="EMBL" id="CP002545">
    <property type="protein sequence ID" value="ADY53938.1"/>
    <property type="molecule type" value="Genomic_DNA"/>
</dbReference>
<name>F0SDF5_PSESL</name>
<dbReference type="InterPro" id="IPR014718">
    <property type="entry name" value="GH-type_carb-bd"/>
</dbReference>